<feature type="domain" description="Protein kinase" evidence="7">
    <location>
        <begin position="81"/>
        <end position="342"/>
    </location>
</feature>
<evidence type="ECO:0000256" key="2">
    <source>
        <dbReference type="ARBA" id="ARBA00022741"/>
    </source>
</evidence>
<proteinExistence type="predicted"/>
<dbReference type="PROSITE" id="PS00107">
    <property type="entry name" value="PROTEIN_KINASE_ATP"/>
    <property type="match status" value="1"/>
</dbReference>
<dbReference type="Gene3D" id="1.10.510.10">
    <property type="entry name" value="Transferase(Phosphotransferase) domain 1"/>
    <property type="match status" value="1"/>
</dbReference>
<dbReference type="GO" id="GO:0005524">
    <property type="term" value="F:ATP binding"/>
    <property type="evidence" value="ECO:0007669"/>
    <property type="project" value="UniProtKB-UniRule"/>
</dbReference>
<sequence length="965" mass="104114">MGDSGVKLPSDAISSHHSPVPFLAGEALAGRQETVLSLGRRPDDLSPPPPPAISPTGERLFPRAAAAQPVESVAGITVGHFVIERRIGAGGMGTVFLARDERLQRPVALKVLAPQQTADPGTVQRFLNEARAAARLDHDHVARVFYYGEDQGLHYIAYEFVQGTNLRDLIRARGRLEPAEAVSYAVQLTTALCHFSANGVVHRDIKPSNIIITPQGKAKLVDLGLARKESLEESAQLTVAGTTLGTFDYISPEQAKDPRAVDVRSDVYSLGCTLYHALTGEPPYPEGTVLQRLLDHQDKPPPDPAVKNRRVSPALSAVIRKMMASDPRKRYPTAEDLLHDLLIVANSLGLRGVATEAALPPSWPTLPRGSRIQTVGWGLTAAAMLAAVLLLNLYPDLLRMLAADMSRPHFEGTLAGQPAAPTTQDDSEAADTATESLPARRLETTPANSSRAPAAATATAGEHATVATREPSVTARPRPADSAEEINRVFDDPQLTLGTTGLSPAVPAAQPADQASSTSRPPLDPTSLPGEGPIVSPDPERISSSEPPRTARSGERSASGETTAEGGGSAPFVMAGTGKGYDTLDAACAEIREQGQGIIELNFDGRLPTPQRPLRVINKRVTIQAAKGRQPVLWFAPKEPVIDPHQSRMIFVAGGTLSLVNVDLELQVPDVSTADLWALMSCARPDRLRLQGVLATVINPRHHAATLLELATPVNEGLAKMGIMKEGMPVDPVDIIIDRSLLRGECTGVRLRDGFPIRCDAEYSLFAVGEWLFQSELPAWPATTPPRWTVSLNHNTCLLGNGLYAVNAGDDADYRAATIEFIARNNIFACGGSYPLIDQQASAEQADPRKLILWTGDRNYFDNWEQFWVVRTSGSSAVERWNFAAWCAAWGAGEAVDSRNDPIAWLRPWRQRRWSEITAEDARLDDTAANNPPRGTDAGRDAGALIDQLPGTGFRQRSPYELHRP</sequence>
<comment type="caution">
    <text evidence="8">The sequence shown here is derived from an EMBL/GenBank/DDBJ whole genome shotgun (WGS) entry which is preliminary data.</text>
</comment>
<keyword evidence="8" id="KW-0723">Serine/threonine-protein kinase</keyword>
<dbReference type="InterPro" id="IPR008271">
    <property type="entry name" value="Ser/Thr_kinase_AS"/>
</dbReference>
<evidence type="ECO:0000256" key="3">
    <source>
        <dbReference type="ARBA" id="ARBA00022777"/>
    </source>
</evidence>
<dbReference type="EMBL" id="DSVQ01000019">
    <property type="protein sequence ID" value="HGT41152.1"/>
    <property type="molecule type" value="Genomic_DNA"/>
</dbReference>
<dbReference type="Gene3D" id="3.30.200.20">
    <property type="entry name" value="Phosphorylase Kinase, domain 1"/>
    <property type="match status" value="1"/>
</dbReference>
<dbReference type="GO" id="GO:0004674">
    <property type="term" value="F:protein serine/threonine kinase activity"/>
    <property type="evidence" value="ECO:0007669"/>
    <property type="project" value="UniProtKB-KW"/>
</dbReference>
<dbReference type="SMART" id="SM00220">
    <property type="entry name" value="S_TKc"/>
    <property type="match status" value="1"/>
</dbReference>
<feature type="compositionally biased region" description="Basic and acidic residues" evidence="6">
    <location>
        <begin position="478"/>
        <end position="491"/>
    </location>
</feature>
<organism evidence="8">
    <name type="scientific">Schlesneria paludicola</name>
    <dbReference type="NCBI Taxonomy" id="360056"/>
    <lineage>
        <taxon>Bacteria</taxon>
        <taxon>Pseudomonadati</taxon>
        <taxon>Planctomycetota</taxon>
        <taxon>Planctomycetia</taxon>
        <taxon>Planctomycetales</taxon>
        <taxon>Planctomycetaceae</taxon>
        <taxon>Schlesneria</taxon>
    </lineage>
</organism>
<gene>
    <name evidence="8" type="ORF">ENS64_18045</name>
</gene>
<feature type="compositionally biased region" description="Low complexity" evidence="6">
    <location>
        <begin position="503"/>
        <end position="517"/>
    </location>
</feature>
<evidence type="ECO:0000313" key="8">
    <source>
        <dbReference type="EMBL" id="HGT41152.1"/>
    </source>
</evidence>
<evidence type="ECO:0000259" key="7">
    <source>
        <dbReference type="PROSITE" id="PS50011"/>
    </source>
</evidence>
<evidence type="ECO:0000256" key="5">
    <source>
        <dbReference type="PROSITE-ProRule" id="PRU10141"/>
    </source>
</evidence>
<accession>A0A7C4LN69</accession>
<evidence type="ECO:0000256" key="1">
    <source>
        <dbReference type="ARBA" id="ARBA00022679"/>
    </source>
</evidence>
<dbReference type="PROSITE" id="PS00108">
    <property type="entry name" value="PROTEIN_KINASE_ST"/>
    <property type="match status" value="1"/>
</dbReference>
<dbReference type="AlphaFoldDB" id="A0A7C4LN69"/>
<dbReference type="InterPro" id="IPR000719">
    <property type="entry name" value="Prot_kinase_dom"/>
</dbReference>
<feature type="region of interest" description="Disordered" evidence="6">
    <location>
        <begin position="412"/>
        <end position="571"/>
    </location>
</feature>
<keyword evidence="4 5" id="KW-0067">ATP-binding</keyword>
<feature type="region of interest" description="Disordered" evidence="6">
    <location>
        <begin position="923"/>
        <end position="965"/>
    </location>
</feature>
<keyword evidence="3 8" id="KW-0418">Kinase</keyword>
<name>A0A7C4LN69_9PLAN</name>
<keyword evidence="2 5" id="KW-0547">Nucleotide-binding</keyword>
<evidence type="ECO:0000256" key="4">
    <source>
        <dbReference type="ARBA" id="ARBA00022840"/>
    </source>
</evidence>
<dbReference type="CDD" id="cd14014">
    <property type="entry name" value="STKc_PknB_like"/>
    <property type="match status" value="1"/>
</dbReference>
<dbReference type="Pfam" id="PF00069">
    <property type="entry name" value="Pkinase"/>
    <property type="match status" value="1"/>
</dbReference>
<feature type="compositionally biased region" description="Low complexity" evidence="6">
    <location>
        <begin position="444"/>
        <end position="468"/>
    </location>
</feature>
<dbReference type="PANTHER" id="PTHR43289">
    <property type="entry name" value="MITOGEN-ACTIVATED PROTEIN KINASE KINASE KINASE 20-RELATED"/>
    <property type="match status" value="1"/>
</dbReference>
<evidence type="ECO:0000256" key="6">
    <source>
        <dbReference type="SAM" id="MobiDB-lite"/>
    </source>
</evidence>
<dbReference type="SUPFAM" id="SSF56112">
    <property type="entry name" value="Protein kinase-like (PK-like)"/>
    <property type="match status" value="1"/>
</dbReference>
<protein>
    <submittedName>
        <fullName evidence="8">Serine/threonine protein kinase</fullName>
    </submittedName>
</protein>
<reference evidence="8" key="1">
    <citation type="journal article" date="2020" name="mSystems">
        <title>Genome- and Community-Level Interaction Insights into Carbon Utilization and Element Cycling Functions of Hydrothermarchaeota in Hydrothermal Sediment.</title>
        <authorList>
            <person name="Zhou Z."/>
            <person name="Liu Y."/>
            <person name="Xu W."/>
            <person name="Pan J."/>
            <person name="Luo Z.H."/>
            <person name="Li M."/>
        </authorList>
    </citation>
    <scope>NUCLEOTIDE SEQUENCE [LARGE SCALE GENOMIC DNA]</scope>
    <source>
        <strain evidence="8">SpSt-508</strain>
    </source>
</reference>
<feature type="binding site" evidence="5">
    <location>
        <position position="110"/>
    </location>
    <ligand>
        <name>ATP</name>
        <dbReference type="ChEBI" id="CHEBI:30616"/>
    </ligand>
</feature>
<dbReference type="InterPro" id="IPR017441">
    <property type="entry name" value="Protein_kinase_ATP_BS"/>
</dbReference>
<dbReference type="InterPro" id="IPR011009">
    <property type="entry name" value="Kinase-like_dom_sf"/>
</dbReference>
<keyword evidence="1" id="KW-0808">Transferase</keyword>
<dbReference type="PROSITE" id="PS50011">
    <property type="entry name" value="PROTEIN_KINASE_DOM"/>
    <property type="match status" value="1"/>
</dbReference>
<dbReference type="PANTHER" id="PTHR43289:SF6">
    <property type="entry name" value="SERINE_THREONINE-PROTEIN KINASE NEKL-3"/>
    <property type="match status" value="1"/>
</dbReference>